<gene>
    <name evidence="1" type="ORF">EV186_104100</name>
</gene>
<dbReference type="AlphaFoldDB" id="A0A4R6S8F2"/>
<protein>
    <submittedName>
        <fullName evidence="1">Uncharacterized protein</fullName>
    </submittedName>
</protein>
<dbReference type="RefSeq" id="WP_133851512.1">
    <property type="nucleotide sequence ID" value="NZ_SNXZ01000004.1"/>
</dbReference>
<reference evidence="1 2" key="1">
    <citation type="submission" date="2019-03" db="EMBL/GenBank/DDBJ databases">
        <title>Genomic Encyclopedia of Type Strains, Phase IV (KMG-IV): sequencing the most valuable type-strain genomes for metagenomic binning, comparative biology and taxonomic classification.</title>
        <authorList>
            <person name="Goeker M."/>
        </authorList>
    </citation>
    <scope>NUCLEOTIDE SEQUENCE [LARGE SCALE GENOMIC DNA]</scope>
    <source>
        <strain evidence="1 2">DSM 45361</strain>
    </source>
</reference>
<name>A0A4R6S8F2_LABRH</name>
<sequence>MYELEAVIGEPHVLARAGEWVALPHDLALLPVTGDWLAKVAEGPHTFRRPAPGVRKLLAGCSMVAPVAHVEAGFFGGDGGQAARIYRDGIVVYEADVLELTGPPGEWPINQALTMLGLDPRPGEDLFDELHLGRHRHTEDWLGPRER</sequence>
<proteinExistence type="predicted"/>
<dbReference type="OrthoDB" id="185939at2"/>
<dbReference type="Proteomes" id="UP000295444">
    <property type="component" value="Unassembled WGS sequence"/>
</dbReference>
<organism evidence="1 2">
    <name type="scientific">Labedaea rhizosphaerae</name>
    <dbReference type="NCBI Taxonomy" id="598644"/>
    <lineage>
        <taxon>Bacteria</taxon>
        <taxon>Bacillati</taxon>
        <taxon>Actinomycetota</taxon>
        <taxon>Actinomycetes</taxon>
        <taxon>Pseudonocardiales</taxon>
        <taxon>Pseudonocardiaceae</taxon>
        <taxon>Labedaea</taxon>
    </lineage>
</organism>
<accession>A0A4R6S8F2</accession>
<dbReference type="EMBL" id="SNXZ01000004">
    <property type="protein sequence ID" value="TDP96120.1"/>
    <property type="molecule type" value="Genomic_DNA"/>
</dbReference>
<comment type="caution">
    <text evidence="1">The sequence shown here is derived from an EMBL/GenBank/DDBJ whole genome shotgun (WGS) entry which is preliminary data.</text>
</comment>
<evidence type="ECO:0000313" key="1">
    <source>
        <dbReference type="EMBL" id="TDP96120.1"/>
    </source>
</evidence>
<keyword evidence="2" id="KW-1185">Reference proteome</keyword>
<evidence type="ECO:0000313" key="2">
    <source>
        <dbReference type="Proteomes" id="UP000295444"/>
    </source>
</evidence>